<protein>
    <submittedName>
        <fullName evidence="1">Uncharacterized protein</fullName>
    </submittedName>
</protein>
<accession>A0ABP9SZ87</accession>
<dbReference type="Proteomes" id="UP001499878">
    <property type="component" value="Unassembled WGS sequence"/>
</dbReference>
<organism evidence="1 2">
    <name type="scientific">Streptomyces thinghirensis</name>
    <dbReference type="NCBI Taxonomy" id="551547"/>
    <lineage>
        <taxon>Bacteria</taxon>
        <taxon>Bacillati</taxon>
        <taxon>Actinomycetota</taxon>
        <taxon>Actinomycetes</taxon>
        <taxon>Kitasatosporales</taxon>
        <taxon>Streptomycetaceae</taxon>
        <taxon>Streptomyces</taxon>
    </lineage>
</organism>
<evidence type="ECO:0000313" key="1">
    <source>
        <dbReference type="EMBL" id="GAA5204975.1"/>
    </source>
</evidence>
<reference evidence="2" key="1">
    <citation type="journal article" date="2019" name="Int. J. Syst. Evol. Microbiol.">
        <title>The Global Catalogue of Microorganisms (GCM) 10K type strain sequencing project: providing services to taxonomists for standard genome sequencing and annotation.</title>
        <authorList>
            <consortium name="The Broad Institute Genomics Platform"/>
            <consortium name="The Broad Institute Genome Sequencing Center for Infectious Disease"/>
            <person name="Wu L."/>
            <person name="Ma J."/>
        </authorList>
    </citation>
    <scope>NUCLEOTIDE SEQUENCE [LARGE SCALE GENOMIC DNA]</scope>
    <source>
        <strain evidence="2">JCM 18306</strain>
    </source>
</reference>
<name>A0ABP9SZ87_9ACTN</name>
<comment type="caution">
    <text evidence="1">The sequence shown here is derived from an EMBL/GenBank/DDBJ whole genome shotgun (WGS) entry which is preliminary data.</text>
</comment>
<gene>
    <name evidence="1" type="ORF">GCM10023323_10420</name>
</gene>
<proteinExistence type="predicted"/>
<keyword evidence="2" id="KW-1185">Reference proteome</keyword>
<evidence type="ECO:0000313" key="2">
    <source>
        <dbReference type="Proteomes" id="UP001499878"/>
    </source>
</evidence>
<sequence length="62" mass="6506">MAGRSRAIVCWVVVRPWCESHLIGLVAQELAPLQVQSASIDSLAFADAVGADRGQEAEAAGQ</sequence>
<dbReference type="EMBL" id="BAABJR010000002">
    <property type="protein sequence ID" value="GAA5204975.1"/>
    <property type="molecule type" value="Genomic_DNA"/>
</dbReference>